<evidence type="ECO:0000256" key="2">
    <source>
        <dbReference type="ARBA" id="ARBA00008419"/>
    </source>
</evidence>
<dbReference type="Gene3D" id="3.40.50.720">
    <property type="entry name" value="NAD(P)-binding Rossmann-like Domain"/>
    <property type="match status" value="1"/>
</dbReference>
<dbReference type="GO" id="GO:0006098">
    <property type="term" value="P:pentose-phosphate shunt"/>
    <property type="evidence" value="ECO:0007669"/>
    <property type="project" value="UniProtKB-UniPathway"/>
</dbReference>
<evidence type="ECO:0000256" key="3">
    <source>
        <dbReference type="ARBA" id="ARBA00023002"/>
    </source>
</evidence>
<dbReference type="PRINTS" id="PR00076">
    <property type="entry name" value="6PGDHDRGNASE"/>
</dbReference>
<dbReference type="EMBL" id="AP018795">
    <property type="protein sequence ID" value="BBF66794.1"/>
    <property type="molecule type" value="Genomic_DNA"/>
</dbReference>
<dbReference type="PANTHER" id="PTHR11811">
    <property type="entry name" value="6-PHOSPHOGLUCONATE DEHYDROGENASE"/>
    <property type="match status" value="1"/>
</dbReference>
<dbReference type="InterPro" id="IPR008927">
    <property type="entry name" value="6-PGluconate_DH-like_C_sf"/>
</dbReference>
<dbReference type="NCBIfam" id="NF007161">
    <property type="entry name" value="PRK09599.1"/>
    <property type="match status" value="1"/>
</dbReference>
<dbReference type="GO" id="GO:0019521">
    <property type="term" value="P:D-gluconate metabolic process"/>
    <property type="evidence" value="ECO:0007669"/>
    <property type="project" value="UniProtKB-KW"/>
</dbReference>
<keyword evidence="7" id="KW-1185">Reference proteome</keyword>
<evidence type="ECO:0000313" key="6">
    <source>
        <dbReference type="EMBL" id="BBF66794.1"/>
    </source>
</evidence>
<dbReference type="GO" id="GO:0004616">
    <property type="term" value="F:phosphogluconate dehydrogenase (decarboxylating) activity"/>
    <property type="evidence" value="ECO:0007669"/>
    <property type="project" value="InterPro"/>
</dbReference>
<dbReference type="InterPro" id="IPR006115">
    <property type="entry name" value="6PGDH_NADP-bd"/>
</dbReference>
<sequence length="237" mass="25284">MLPAGEVTQSHIDSILPLLSKNDILINGANAFYEDSIAQSQKVEAAGIRYIDAGVSGGIWGLQEGYALMVGGSREAVAQVTPFLEALAPAADKGWLHCGPVGSGHFVKMAHNGIEYGMMQALAEGFAILQGKTEFGLDLAKVAEMWRYGSVVRSWLLDLTADTLTKDQVLASIAPIVADSGEGLWTAQTALALKIPAPVITLALQMRWASQGRDDYAARLLAMMRNEFGGHAVQQEA</sequence>
<dbReference type="SUPFAM" id="SSF51735">
    <property type="entry name" value="NAD(P)-binding Rossmann-fold domains"/>
    <property type="match status" value="1"/>
</dbReference>
<evidence type="ECO:0000256" key="4">
    <source>
        <dbReference type="ARBA" id="ARBA00023064"/>
    </source>
</evidence>
<dbReference type="UniPathway" id="UPA00115"/>
<dbReference type="InterPro" id="IPR036291">
    <property type="entry name" value="NAD(P)-bd_dom_sf"/>
</dbReference>
<dbReference type="Pfam" id="PF00393">
    <property type="entry name" value="6PGD"/>
    <property type="match status" value="1"/>
</dbReference>
<dbReference type="SUPFAM" id="SSF48179">
    <property type="entry name" value="6-phosphogluconate dehydrogenase C-terminal domain-like"/>
    <property type="match status" value="1"/>
</dbReference>
<dbReference type="GO" id="GO:0050661">
    <property type="term" value="F:NADP binding"/>
    <property type="evidence" value="ECO:0007669"/>
    <property type="project" value="InterPro"/>
</dbReference>
<dbReference type="Gene3D" id="1.10.1040.10">
    <property type="entry name" value="N-(1-d-carboxylethyl)-l-norvaline Dehydrogenase, domain 2"/>
    <property type="match status" value="1"/>
</dbReference>
<keyword evidence="3" id="KW-0560">Oxidoreductase</keyword>
<reference evidence="6 7" key="1">
    <citation type="journal article" date="2018" name="Microbiol. Resour. Announc.">
        <title>Complete Genome Sequence of Acidithiobacillus ferridurans JCM 18981.</title>
        <authorList>
            <person name="Miyauchi T."/>
            <person name="Kouzuma A."/>
            <person name="Abe T."/>
            <person name="Watanabe K."/>
        </authorList>
    </citation>
    <scope>NUCLEOTIDE SEQUENCE [LARGE SCALE GENOMIC DNA]</scope>
    <source>
        <strain evidence="7">ATCC 33020 / DSM 29468 / JCM 18981 / 11Fe</strain>
    </source>
</reference>
<dbReference type="InterPro" id="IPR006183">
    <property type="entry name" value="Pgluconate_DH"/>
</dbReference>
<evidence type="ECO:0000313" key="7">
    <source>
        <dbReference type="Proteomes" id="UP000280188"/>
    </source>
</evidence>
<dbReference type="InterPro" id="IPR006114">
    <property type="entry name" value="6PGDH_C"/>
</dbReference>
<dbReference type="InterPro" id="IPR013328">
    <property type="entry name" value="6PGD_dom2"/>
</dbReference>
<gene>
    <name evidence="6" type="ORF">AFERRID_30120</name>
</gene>
<dbReference type="SMART" id="SM01350">
    <property type="entry name" value="6PGD"/>
    <property type="match status" value="1"/>
</dbReference>
<comment type="pathway">
    <text evidence="1">Carbohydrate degradation; pentose phosphate pathway.</text>
</comment>
<dbReference type="RefSeq" id="WP_269149209.1">
    <property type="nucleotide sequence ID" value="NZ_AP018795.1"/>
</dbReference>
<name>A0A2Z6INN7_ACIFI</name>
<feature type="domain" description="6-phosphogluconate dehydrogenase C-terminal" evidence="5">
    <location>
        <begin position="104"/>
        <end position="232"/>
    </location>
</feature>
<dbReference type="Pfam" id="PF03446">
    <property type="entry name" value="NAD_binding_2"/>
    <property type="match status" value="1"/>
</dbReference>
<dbReference type="KEGG" id="afj:AFERRID_30120"/>
<evidence type="ECO:0000256" key="1">
    <source>
        <dbReference type="ARBA" id="ARBA00004959"/>
    </source>
</evidence>
<protein>
    <submittedName>
        <fullName evidence="6">6-phosphogluconate dehydrogenase, NAD(+)-dependent, decarboxylating</fullName>
    </submittedName>
</protein>
<accession>A0A2Z6INN7</accession>
<dbReference type="Proteomes" id="UP000280188">
    <property type="component" value="Chromosome"/>
</dbReference>
<comment type="similarity">
    <text evidence="2">Belongs to the 6-phosphogluconate dehydrogenase family.</text>
</comment>
<keyword evidence="4" id="KW-0311">Gluconate utilization</keyword>
<evidence type="ECO:0000259" key="5">
    <source>
        <dbReference type="SMART" id="SM01350"/>
    </source>
</evidence>
<dbReference type="AlphaFoldDB" id="A0A2Z6INN7"/>
<organism evidence="6 7">
    <name type="scientific">Acidithiobacillus ferridurans</name>
    <dbReference type="NCBI Taxonomy" id="1232575"/>
    <lineage>
        <taxon>Bacteria</taxon>
        <taxon>Pseudomonadati</taxon>
        <taxon>Pseudomonadota</taxon>
        <taxon>Acidithiobacillia</taxon>
        <taxon>Acidithiobacillales</taxon>
        <taxon>Acidithiobacillaceae</taxon>
        <taxon>Acidithiobacillus</taxon>
    </lineage>
</organism>
<proteinExistence type="inferred from homology"/>